<evidence type="ECO:0000256" key="4">
    <source>
        <dbReference type="ARBA" id="ARBA00022833"/>
    </source>
</evidence>
<dbReference type="InterPro" id="IPR001148">
    <property type="entry name" value="CA_dom"/>
</dbReference>
<keyword evidence="3" id="KW-0479">Metal-binding</keyword>
<evidence type="ECO:0000313" key="9">
    <source>
        <dbReference type="EMBL" id="CAE0402421.1"/>
    </source>
</evidence>
<dbReference type="GO" id="GO:0008270">
    <property type="term" value="F:zinc ion binding"/>
    <property type="evidence" value="ECO:0007669"/>
    <property type="project" value="InterPro"/>
</dbReference>
<keyword evidence="7" id="KW-0732">Signal</keyword>
<dbReference type="EC" id="4.2.1.1" evidence="2"/>
<dbReference type="GO" id="GO:0004089">
    <property type="term" value="F:carbonate dehydratase activity"/>
    <property type="evidence" value="ECO:0007669"/>
    <property type="project" value="UniProtKB-EC"/>
</dbReference>
<dbReference type="Pfam" id="PF00194">
    <property type="entry name" value="Carb_anhydrase"/>
    <property type="match status" value="1"/>
</dbReference>
<dbReference type="SUPFAM" id="SSF51069">
    <property type="entry name" value="Carbonic anhydrase"/>
    <property type="match status" value="1"/>
</dbReference>
<feature type="chain" id="PRO_5031512979" description="carbonic anhydrase" evidence="7">
    <location>
        <begin position="28"/>
        <end position="452"/>
    </location>
</feature>
<dbReference type="PANTHER" id="PTHR18952">
    <property type="entry name" value="CARBONIC ANHYDRASE"/>
    <property type="match status" value="1"/>
</dbReference>
<evidence type="ECO:0000256" key="3">
    <source>
        <dbReference type="ARBA" id="ARBA00022723"/>
    </source>
</evidence>
<reference evidence="9" key="1">
    <citation type="submission" date="2021-01" db="EMBL/GenBank/DDBJ databases">
        <authorList>
            <person name="Corre E."/>
            <person name="Pelletier E."/>
            <person name="Niang G."/>
            <person name="Scheremetjew M."/>
            <person name="Finn R."/>
            <person name="Kale V."/>
            <person name="Holt S."/>
            <person name="Cochrane G."/>
            <person name="Meng A."/>
            <person name="Brown T."/>
            <person name="Cohen L."/>
        </authorList>
    </citation>
    <scope>NUCLEOTIDE SEQUENCE</scope>
    <source>
        <strain evidence="9">CCMP127</strain>
    </source>
</reference>
<evidence type="ECO:0000256" key="6">
    <source>
        <dbReference type="ARBA" id="ARBA00048348"/>
    </source>
</evidence>
<feature type="domain" description="Alpha-carbonic anhydrase" evidence="8">
    <location>
        <begin position="47"/>
        <end position="366"/>
    </location>
</feature>
<protein>
    <recommendedName>
        <fullName evidence="2">carbonic anhydrase</fullName>
        <ecNumber evidence="2">4.2.1.1</ecNumber>
    </recommendedName>
</protein>
<evidence type="ECO:0000259" key="8">
    <source>
        <dbReference type="PROSITE" id="PS51144"/>
    </source>
</evidence>
<proteinExistence type="inferred from homology"/>
<dbReference type="SMART" id="SM01057">
    <property type="entry name" value="Carb_anhydrase"/>
    <property type="match status" value="1"/>
</dbReference>
<comment type="catalytic activity">
    <reaction evidence="6">
        <text>hydrogencarbonate + H(+) = CO2 + H2O</text>
        <dbReference type="Rhea" id="RHEA:10748"/>
        <dbReference type="ChEBI" id="CHEBI:15377"/>
        <dbReference type="ChEBI" id="CHEBI:15378"/>
        <dbReference type="ChEBI" id="CHEBI:16526"/>
        <dbReference type="ChEBI" id="CHEBI:17544"/>
        <dbReference type="EC" id="4.2.1.1"/>
    </reaction>
</comment>
<accession>A0A7S3KVZ0</accession>
<sequence>MLCNFESMRLFFGCCILLARAIVFVRGEDRFQYDYVTDWDGRIMGPSDWSEVECEDLDTCPGWPTRWQSFSPFIPDNITNTCTDCSSRNRGECQYHQQSPIDLWRNITSNRDCKDRHRMIFQEGNCKFEGMDFEILPHVLRAKQPPVPCTDPPNIDFSWGFPHPWLLAYTDVVVPSLHRQEGHQYDGEIVLSHTYSMDEADKRIGNVAIFLQKGTEEDRYDFLDLYIREWRQVHLDTVKQCSSGQRRIQSETFPKEPVLRKLIRTSAEQYLKREFHPYDWYVKARTHYYFRYEGSTPEPPCIEGVHWRVLKDPITVAPSQIIELQSLLANRVDPVTCQNYTAARINPDGSVHANRPLQTRRPAHLLVYCECIDWESKHRDDKAYCTLSPEERGVIPRTHRPSAVAETYNPSIMPSLAPSRSPGPCDSCPSEKSSYLCHLFQLIHPHTTPICT</sequence>
<dbReference type="InterPro" id="IPR023561">
    <property type="entry name" value="Carbonic_anhydrase_a-class"/>
</dbReference>
<evidence type="ECO:0000256" key="1">
    <source>
        <dbReference type="ARBA" id="ARBA00010718"/>
    </source>
</evidence>
<dbReference type="EMBL" id="HBIM01000817">
    <property type="protein sequence ID" value="CAE0402421.1"/>
    <property type="molecule type" value="Transcribed_RNA"/>
</dbReference>
<organism evidence="9">
    <name type="scientific">Amphora coffeiformis</name>
    <dbReference type="NCBI Taxonomy" id="265554"/>
    <lineage>
        <taxon>Eukaryota</taxon>
        <taxon>Sar</taxon>
        <taxon>Stramenopiles</taxon>
        <taxon>Ochrophyta</taxon>
        <taxon>Bacillariophyta</taxon>
        <taxon>Bacillariophyceae</taxon>
        <taxon>Bacillariophycidae</taxon>
        <taxon>Thalassiophysales</taxon>
        <taxon>Catenulaceae</taxon>
        <taxon>Amphora</taxon>
    </lineage>
</organism>
<evidence type="ECO:0000256" key="7">
    <source>
        <dbReference type="SAM" id="SignalP"/>
    </source>
</evidence>
<evidence type="ECO:0000256" key="2">
    <source>
        <dbReference type="ARBA" id="ARBA00012925"/>
    </source>
</evidence>
<keyword evidence="5" id="KW-0456">Lyase</keyword>
<dbReference type="PANTHER" id="PTHR18952:SF265">
    <property type="entry name" value="CARBONIC ANHYDRASE"/>
    <property type="match status" value="1"/>
</dbReference>
<dbReference type="AlphaFoldDB" id="A0A7S3KVZ0"/>
<name>A0A7S3KVZ0_9STRA</name>
<dbReference type="PROSITE" id="PS51144">
    <property type="entry name" value="ALPHA_CA_2"/>
    <property type="match status" value="1"/>
</dbReference>
<feature type="signal peptide" evidence="7">
    <location>
        <begin position="1"/>
        <end position="27"/>
    </location>
</feature>
<dbReference type="InterPro" id="IPR036398">
    <property type="entry name" value="CA_dom_sf"/>
</dbReference>
<comment type="similarity">
    <text evidence="1">Belongs to the alpha-carbonic anhydrase family.</text>
</comment>
<keyword evidence="4" id="KW-0862">Zinc</keyword>
<evidence type="ECO:0000256" key="5">
    <source>
        <dbReference type="ARBA" id="ARBA00023239"/>
    </source>
</evidence>
<gene>
    <name evidence="9" type="ORF">ACOF00016_LOCUS710</name>
</gene>
<dbReference type="Gene3D" id="3.10.200.10">
    <property type="entry name" value="Alpha carbonic anhydrase"/>
    <property type="match status" value="1"/>
</dbReference>